<proteinExistence type="inferred from homology"/>
<protein>
    <recommendedName>
        <fullName evidence="2">Ubiquitin-like-conjugating enzyme ATG10</fullName>
    </recommendedName>
    <alternativeName>
        <fullName evidence="6">Autophagy-related protein 10</fullName>
    </alternativeName>
</protein>
<evidence type="ECO:0000256" key="2">
    <source>
        <dbReference type="ARBA" id="ARBA00021099"/>
    </source>
</evidence>
<dbReference type="Pfam" id="PF03987">
    <property type="entry name" value="Autophagy_act_C"/>
    <property type="match status" value="1"/>
</dbReference>
<evidence type="ECO:0000313" key="8">
    <source>
        <dbReference type="Proteomes" id="UP000646827"/>
    </source>
</evidence>
<comment type="similarity">
    <text evidence="1">Belongs to the ATG10 family.</text>
</comment>
<accession>A0A8H7RQT2</accession>
<reference evidence="7 8" key="1">
    <citation type="submission" date="2020-12" db="EMBL/GenBank/DDBJ databases">
        <title>Metabolic potential, ecology and presence of endohyphal bacteria is reflected in genomic diversity of Mucoromycotina.</title>
        <authorList>
            <person name="Muszewska A."/>
            <person name="Okrasinska A."/>
            <person name="Steczkiewicz K."/>
            <person name="Drgas O."/>
            <person name="Orlowska M."/>
            <person name="Perlinska-Lenart U."/>
            <person name="Aleksandrzak-Piekarczyk T."/>
            <person name="Szatraj K."/>
            <person name="Zielenkiewicz U."/>
            <person name="Pilsyk S."/>
            <person name="Malc E."/>
            <person name="Mieczkowski P."/>
            <person name="Kruszewska J.S."/>
            <person name="Biernat P."/>
            <person name="Pawlowska J."/>
        </authorList>
    </citation>
    <scope>NUCLEOTIDE SEQUENCE [LARGE SCALE GENOMIC DNA]</scope>
    <source>
        <strain evidence="7 8">CBS 142.35</strain>
    </source>
</reference>
<dbReference type="GO" id="GO:0000422">
    <property type="term" value="P:autophagy of mitochondrion"/>
    <property type="evidence" value="ECO:0007669"/>
    <property type="project" value="TreeGrafter"/>
</dbReference>
<comment type="caution">
    <text evidence="7">The sequence shown here is derived from an EMBL/GenBank/DDBJ whole genome shotgun (WGS) entry which is preliminary data.</text>
</comment>
<dbReference type="Proteomes" id="UP000646827">
    <property type="component" value="Unassembled WGS sequence"/>
</dbReference>
<keyword evidence="5" id="KW-0072">Autophagy</keyword>
<organism evidence="7 8">
    <name type="scientific">Circinella minor</name>
    <dbReference type="NCBI Taxonomy" id="1195481"/>
    <lineage>
        <taxon>Eukaryota</taxon>
        <taxon>Fungi</taxon>
        <taxon>Fungi incertae sedis</taxon>
        <taxon>Mucoromycota</taxon>
        <taxon>Mucoromycotina</taxon>
        <taxon>Mucoromycetes</taxon>
        <taxon>Mucorales</taxon>
        <taxon>Lichtheimiaceae</taxon>
        <taxon>Circinella</taxon>
    </lineage>
</organism>
<dbReference type="InterPro" id="IPR007135">
    <property type="entry name" value="Atg3/Atg10"/>
</dbReference>
<evidence type="ECO:0000256" key="4">
    <source>
        <dbReference type="ARBA" id="ARBA00022786"/>
    </source>
</evidence>
<dbReference type="Gene3D" id="3.30.1460.50">
    <property type="match status" value="1"/>
</dbReference>
<dbReference type="EMBL" id="JAEPRB010000513">
    <property type="protein sequence ID" value="KAG2215471.1"/>
    <property type="molecule type" value="Genomic_DNA"/>
</dbReference>
<dbReference type="GO" id="GO:0032446">
    <property type="term" value="P:protein modification by small protein conjugation"/>
    <property type="evidence" value="ECO:0007669"/>
    <property type="project" value="TreeGrafter"/>
</dbReference>
<dbReference type="GO" id="GO:0005829">
    <property type="term" value="C:cytosol"/>
    <property type="evidence" value="ECO:0007669"/>
    <property type="project" value="TreeGrafter"/>
</dbReference>
<dbReference type="PANTHER" id="PTHR14957">
    <property type="entry name" value="UBIQUITIN-LIKE-CONJUGATING ENZYME ATG10"/>
    <property type="match status" value="1"/>
</dbReference>
<evidence type="ECO:0000256" key="6">
    <source>
        <dbReference type="ARBA" id="ARBA00029833"/>
    </source>
</evidence>
<sequence length="152" mass="17661">YLPIKKTYNNDVIEGEEEILQEEITDPATVNTNAYSYLTMEYHIAYSPSYQVPVLYFNGYDSDGNVLSLDDLYQWIISKEMQDNLKYSNRLSAQGSISQEEHPILGFPFYYIHPCETQSMMRSISHDIINIKTWLSFIGPIIQCTLSHQLFI</sequence>
<keyword evidence="3" id="KW-0808">Transferase</keyword>
<evidence type="ECO:0000313" key="7">
    <source>
        <dbReference type="EMBL" id="KAG2215471.1"/>
    </source>
</evidence>
<keyword evidence="4" id="KW-0833">Ubl conjugation pathway</keyword>
<gene>
    <name evidence="7" type="ORF">INT45_003165</name>
</gene>
<evidence type="ECO:0000256" key="3">
    <source>
        <dbReference type="ARBA" id="ARBA00022679"/>
    </source>
</evidence>
<dbReference type="GO" id="GO:0061651">
    <property type="term" value="F:Atg12 conjugating enzyme activity"/>
    <property type="evidence" value="ECO:0007669"/>
    <property type="project" value="TreeGrafter"/>
</dbReference>
<dbReference type="OrthoDB" id="4089664at2759"/>
<name>A0A8H7RQT2_9FUNG</name>
<keyword evidence="8" id="KW-1185">Reference proteome</keyword>
<feature type="non-terminal residue" evidence="7">
    <location>
        <position position="1"/>
    </location>
</feature>
<dbReference type="GO" id="GO:0000045">
    <property type="term" value="P:autophagosome assembly"/>
    <property type="evidence" value="ECO:0007669"/>
    <property type="project" value="TreeGrafter"/>
</dbReference>
<dbReference type="AlphaFoldDB" id="A0A8H7RQT2"/>
<evidence type="ECO:0000256" key="5">
    <source>
        <dbReference type="ARBA" id="ARBA00023006"/>
    </source>
</evidence>
<evidence type="ECO:0000256" key="1">
    <source>
        <dbReference type="ARBA" id="ARBA00005696"/>
    </source>
</evidence>
<dbReference type="PANTHER" id="PTHR14957:SF1">
    <property type="entry name" value="UBIQUITIN-LIKE-CONJUGATING ENZYME ATG10"/>
    <property type="match status" value="1"/>
</dbReference>